<feature type="region of interest" description="Disordered" evidence="1">
    <location>
        <begin position="310"/>
        <end position="330"/>
    </location>
</feature>
<protein>
    <submittedName>
        <fullName evidence="2">Uncharacterized protein</fullName>
    </submittedName>
</protein>
<reference evidence="2 3" key="1">
    <citation type="submission" date="2019-08" db="EMBL/GenBank/DDBJ databases">
        <authorList>
            <person name="Herpell B J."/>
        </authorList>
    </citation>
    <scope>NUCLEOTIDE SEQUENCE [LARGE SCALE GENOMIC DNA]</scope>
    <source>
        <strain evidence="3">Msb3</strain>
    </source>
</reference>
<sequence>MRAGALIDRLATGQHAEHEQQLPGERVEIPVHVRRGGQVGVDRRRAGPQRDAACQQQPRLAARERQDHGHEQGEKRVHGQHGGQIGLTAEKQDVAQRGERGVDQVVEIRGGEIRPVDAQRGKRGADQQHQRGGDEKRPIDFQRAPQEAAARDRLVAPFGERGIGRGGGEAAEEHEDLGGVAQRIGVQRDARQNAAADVVDDDDQKNQPAKKIELYQAGLRLLHCMVPKAGPVRRRASPARQASHKAFWKLDWGTAADTRSPSPLSTGRAGRGAIAGGVKDDPMTGAEFRCGAAKKLSIIFLSVTNPLATAQPRRKSMVRQPLSGSSPGDVASFTSMGAEVKGAAAPSGDFATI</sequence>
<feature type="compositionally biased region" description="Basic and acidic residues" evidence="1">
    <location>
        <begin position="61"/>
        <end position="77"/>
    </location>
</feature>
<evidence type="ECO:0000256" key="1">
    <source>
        <dbReference type="SAM" id="MobiDB-lite"/>
    </source>
</evidence>
<evidence type="ECO:0000313" key="3">
    <source>
        <dbReference type="Proteomes" id="UP000325811"/>
    </source>
</evidence>
<dbReference type="KEGG" id="pdio:PDMSB3_1389.1"/>
<gene>
    <name evidence="2" type="ORF">PDMSB3_1389</name>
</gene>
<feature type="compositionally biased region" description="Basic and acidic residues" evidence="1">
    <location>
        <begin position="15"/>
        <end position="25"/>
    </location>
</feature>
<organism evidence="2 3">
    <name type="scientific">Paraburkholderia dioscoreae</name>
    <dbReference type="NCBI Taxonomy" id="2604047"/>
    <lineage>
        <taxon>Bacteria</taxon>
        <taxon>Pseudomonadati</taxon>
        <taxon>Pseudomonadota</taxon>
        <taxon>Betaproteobacteria</taxon>
        <taxon>Burkholderiales</taxon>
        <taxon>Burkholderiaceae</taxon>
        <taxon>Paraburkholderia</taxon>
    </lineage>
</organism>
<accession>A0A5Q4ZTN0</accession>
<feature type="region of interest" description="Disordered" evidence="1">
    <location>
        <begin position="257"/>
        <end position="276"/>
    </location>
</feature>
<evidence type="ECO:0000313" key="2">
    <source>
        <dbReference type="EMBL" id="VVD32680.1"/>
    </source>
</evidence>
<dbReference type="Proteomes" id="UP000325811">
    <property type="component" value="Chromosome II"/>
</dbReference>
<feature type="region of interest" description="Disordered" evidence="1">
    <location>
        <begin position="39"/>
        <end position="153"/>
    </location>
</feature>
<feature type="compositionally biased region" description="Basic and acidic residues" evidence="1">
    <location>
        <begin position="109"/>
        <end position="140"/>
    </location>
</feature>
<dbReference type="EMBL" id="LR699554">
    <property type="protein sequence ID" value="VVD32680.1"/>
    <property type="molecule type" value="Genomic_DNA"/>
</dbReference>
<feature type="compositionally biased region" description="Basic and acidic residues" evidence="1">
    <location>
        <begin position="90"/>
        <end position="102"/>
    </location>
</feature>
<name>A0A5Q4ZTN0_9BURK</name>
<keyword evidence="3" id="KW-1185">Reference proteome</keyword>
<feature type="region of interest" description="Disordered" evidence="1">
    <location>
        <begin position="1"/>
        <end position="25"/>
    </location>
</feature>
<dbReference type="AlphaFoldDB" id="A0A5Q4ZTN0"/>
<proteinExistence type="predicted"/>